<dbReference type="Gramene" id="ESW18649">
    <property type="protein sequence ID" value="ESW18649"/>
    <property type="gene ID" value="PHAVU_006G058500g"/>
</dbReference>
<feature type="domain" description="C3H1-type" evidence="5">
    <location>
        <begin position="44"/>
        <end position="71"/>
    </location>
</feature>
<dbReference type="SUPFAM" id="SSF90229">
    <property type="entry name" value="CCCH zinc finger"/>
    <property type="match status" value="1"/>
</dbReference>
<evidence type="ECO:0000256" key="3">
    <source>
        <dbReference type="ARBA" id="ARBA00022833"/>
    </source>
</evidence>
<dbReference type="STRING" id="3885.V7BL04"/>
<dbReference type="PROSITE" id="PS50879">
    <property type="entry name" value="RNASE_H_1"/>
    <property type="match status" value="1"/>
</dbReference>
<dbReference type="OMA" id="ITIREEW"/>
<dbReference type="PANTHER" id="PTHR47723">
    <property type="entry name" value="OS05G0353850 PROTEIN"/>
    <property type="match status" value="1"/>
</dbReference>
<dbReference type="InterPro" id="IPR036397">
    <property type="entry name" value="RNaseH_sf"/>
</dbReference>
<sequence length="277" mass="31438">MMELVSRNETIPTYQYWLNDGCNRHHQRFPYSKTSKTSVVKTCLKSSITCKYWKNGNCMYGDQCRNLHSWSVSEKTSIGMKNTVKVHDLPCYYEEKNIRPSRLIWWRPPFEGFVKINCDGAFTMHGNKAGAGGVVRDWRGNFIFGFSSGLANCSVLTAELEAIKIGIETTISKGYKNLMVESDSKVAVDIITSLVAQQSNDDTRQSQDVISSIMEICKTANMIYLNHVFREVNAAADGLAKHGLSLCPEQGVKVFEDPPYFIESHLYLDRTGKIYRR</sequence>
<dbReference type="Pfam" id="PF18345">
    <property type="entry name" value="zf_CCCH_4"/>
    <property type="match status" value="1"/>
</dbReference>
<dbReference type="GO" id="GO:0008270">
    <property type="term" value="F:zinc ion binding"/>
    <property type="evidence" value="ECO:0007669"/>
    <property type="project" value="UniProtKB-KW"/>
</dbReference>
<evidence type="ECO:0008006" key="9">
    <source>
        <dbReference type="Google" id="ProtNLM"/>
    </source>
</evidence>
<dbReference type="Gene3D" id="4.10.1000.10">
    <property type="entry name" value="Zinc finger, CCCH-type"/>
    <property type="match status" value="1"/>
</dbReference>
<protein>
    <recommendedName>
        <fullName evidence="9">C3H1-type domain-containing protein</fullName>
    </recommendedName>
</protein>
<dbReference type="eggNOG" id="KOG1075">
    <property type="taxonomic scope" value="Eukaryota"/>
</dbReference>
<dbReference type="GO" id="GO:0003676">
    <property type="term" value="F:nucleic acid binding"/>
    <property type="evidence" value="ECO:0007669"/>
    <property type="project" value="InterPro"/>
</dbReference>
<dbReference type="PROSITE" id="PS50103">
    <property type="entry name" value="ZF_C3H1"/>
    <property type="match status" value="1"/>
</dbReference>
<keyword evidence="8" id="KW-1185">Reference proteome</keyword>
<proteinExistence type="predicted"/>
<keyword evidence="2 4" id="KW-0863">Zinc-finger</keyword>
<dbReference type="SUPFAM" id="SSF53098">
    <property type="entry name" value="Ribonuclease H-like"/>
    <property type="match status" value="1"/>
</dbReference>
<dbReference type="InterPro" id="IPR053151">
    <property type="entry name" value="RNase_H-like"/>
</dbReference>
<keyword evidence="3 4" id="KW-0862">Zinc</keyword>
<name>V7BL04_PHAVU</name>
<dbReference type="Proteomes" id="UP000000226">
    <property type="component" value="Chromosome 6"/>
</dbReference>
<dbReference type="InterPro" id="IPR044730">
    <property type="entry name" value="RNase_H-like_dom_plant"/>
</dbReference>
<evidence type="ECO:0000313" key="8">
    <source>
        <dbReference type="Proteomes" id="UP000000226"/>
    </source>
</evidence>
<evidence type="ECO:0000256" key="4">
    <source>
        <dbReference type="PROSITE-ProRule" id="PRU00723"/>
    </source>
</evidence>
<dbReference type="AlphaFoldDB" id="V7BL04"/>
<dbReference type="OrthoDB" id="1382866at2759"/>
<dbReference type="PANTHER" id="PTHR47723:SF19">
    <property type="entry name" value="POLYNUCLEOTIDYL TRANSFERASE, RIBONUCLEASE H-LIKE SUPERFAMILY PROTEIN"/>
    <property type="match status" value="1"/>
</dbReference>
<dbReference type="InterPro" id="IPR036855">
    <property type="entry name" value="Znf_CCCH_sf"/>
</dbReference>
<feature type="domain" description="RNase H type-1" evidence="6">
    <location>
        <begin position="110"/>
        <end position="245"/>
    </location>
</feature>
<reference evidence="8" key="1">
    <citation type="journal article" date="2014" name="Nat. Genet.">
        <title>A reference genome for common bean and genome-wide analysis of dual domestications.</title>
        <authorList>
            <person name="Schmutz J."/>
            <person name="McClean P.E."/>
            <person name="Mamidi S."/>
            <person name="Wu G.A."/>
            <person name="Cannon S.B."/>
            <person name="Grimwood J."/>
            <person name="Jenkins J."/>
            <person name="Shu S."/>
            <person name="Song Q."/>
            <person name="Chavarro C."/>
            <person name="Torres-Torres M."/>
            <person name="Geffroy V."/>
            <person name="Moghaddam S.M."/>
            <person name="Gao D."/>
            <person name="Abernathy B."/>
            <person name="Barry K."/>
            <person name="Blair M."/>
            <person name="Brick M.A."/>
            <person name="Chovatia M."/>
            <person name="Gepts P."/>
            <person name="Goodstein D.M."/>
            <person name="Gonzales M."/>
            <person name="Hellsten U."/>
            <person name="Hyten D.L."/>
            <person name="Jia G."/>
            <person name="Kelly J.D."/>
            <person name="Kudrna D."/>
            <person name="Lee R."/>
            <person name="Richard M.M."/>
            <person name="Miklas P.N."/>
            <person name="Osorno J.M."/>
            <person name="Rodrigues J."/>
            <person name="Thareau V."/>
            <person name="Urrea C.A."/>
            <person name="Wang M."/>
            <person name="Yu Y."/>
            <person name="Zhang M."/>
            <person name="Wing R.A."/>
            <person name="Cregan P.B."/>
            <person name="Rokhsar D.S."/>
            <person name="Jackson S.A."/>
        </authorList>
    </citation>
    <scope>NUCLEOTIDE SEQUENCE [LARGE SCALE GENOMIC DNA]</scope>
    <source>
        <strain evidence="8">cv. G19833</strain>
    </source>
</reference>
<evidence type="ECO:0000256" key="2">
    <source>
        <dbReference type="ARBA" id="ARBA00022771"/>
    </source>
</evidence>
<evidence type="ECO:0000259" key="6">
    <source>
        <dbReference type="PROSITE" id="PS50879"/>
    </source>
</evidence>
<keyword evidence="1 4" id="KW-0479">Metal-binding</keyword>
<dbReference type="InterPro" id="IPR012337">
    <property type="entry name" value="RNaseH-like_sf"/>
</dbReference>
<dbReference type="Pfam" id="PF13456">
    <property type="entry name" value="RVT_3"/>
    <property type="match status" value="1"/>
</dbReference>
<evidence type="ECO:0000259" key="5">
    <source>
        <dbReference type="PROSITE" id="PS50103"/>
    </source>
</evidence>
<organism evidence="7 8">
    <name type="scientific">Phaseolus vulgaris</name>
    <name type="common">Kidney bean</name>
    <name type="synonym">French bean</name>
    <dbReference type="NCBI Taxonomy" id="3885"/>
    <lineage>
        <taxon>Eukaryota</taxon>
        <taxon>Viridiplantae</taxon>
        <taxon>Streptophyta</taxon>
        <taxon>Embryophyta</taxon>
        <taxon>Tracheophyta</taxon>
        <taxon>Spermatophyta</taxon>
        <taxon>Magnoliopsida</taxon>
        <taxon>eudicotyledons</taxon>
        <taxon>Gunneridae</taxon>
        <taxon>Pentapetalae</taxon>
        <taxon>rosids</taxon>
        <taxon>fabids</taxon>
        <taxon>Fabales</taxon>
        <taxon>Fabaceae</taxon>
        <taxon>Papilionoideae</taxon>
        <taxon>50 kb inversion clade</taxon>
        <taxon>NPAAA clade</taxon>
        <taxon>indigoferoid/millettioid clade</taxon>
        <taxon>Phaseoleae</taxon>
        <taxon>Phaseolus</taxon>
    </lineage>
</organism>
<dbReference type="Gene3D" id="3.30.420.10">
    <property type="entry name" value="Ribonuclease H-like superfamily/Ribonuclease H"/>
    <property type="match status" value="1"/>
</dbReference>
<gene>
    <name evidence="7" type="ORF">PHAVU_006G058500g</name>
</gene>
<dbReference type="CDD" id="cd06222">
    <property type="entry name" value="RNase_H_like"/>
    <property type="match status" value="1"/>
</dbReference>
<dbReference type="GO" id="GO:0004523">
    <property type="term" value="F:RNA-DNA hybrid ribonuclease activity"/>
    <property type="evidence" value="ECO:0007669"/>
    <property type="project" value="InterPro"/>
</dbReference>
<accession>V7BL04</accession>
<evidence type="ECO:0000313" key="7">
    <source>
        <dbReference type="EMBL" id="ESW18649.1"/>
    </source>
</evidence>
<feature type="zinc finger region" description="C3H1-type" evidence="4">
    <location>
        <begin position="44"/>
        <end position="71"/>
    </location>
</feature>
<dbReference type="InterPro" id="IPR000571">
    <property type="entry name" value="Znf_CCCH"/>
</dbReference>
<dbReference type="InterPro" id="IPR002156">
    <property type="entry name" value="RNaseH_domain"/>
</dbReference>
<evidence type="ECO:0000256" key="1">
    <source>
        <dbReference type="ARBA" id="ARBA00022723"/>
    </source>
</evidence>
<dbReference type="EMBL" id="CM002293">
    <property type="protein sequence ID" value="ESW18649.1"/>
    <property type="molecule type" value="Genomic_DNA"/>
</dbReference>
<dbReference type="SMART" id="SM00356">
    <property type="entry name" value="ZnF_C3H1"/>
    <property type="match status" value="1"/>
</dbReference>